<dbReference type="EMBL" id="JACXVP010000005">
    <property type="protein sequence ID" value="KAG5604641.1"/>
    <property type="molecule type" value="Genomic_DNA"/>
</dbReference>
<protein>
    <submittedName>
        <fullName evidence="1">Uncharacterized protein</fullName>
    </submittedName>
</protein>
<proteinExistence type="predicted"/>
<reference evidence="1 2" key="1">
    <citation type="submission" date="2020-09" db="EMBL/GenBank/DDBJ databases">
        <title>De no assembly of potato wild relative species, Solanum commersonii.</title>
        <authorList>
            <person name="Cho K."/>
        </authorList>
    </citation>
    <scope>NUCLEOTIDE SEQUENCE [LARGE SCALE GENOMIC DNA]</scope>
    <source>
        <strain evidence="1">LZ3.2</strain>
        <tissue evidence="1">Leaf</tissue>
    </source>
</reference>
<evidence type="ECO:0000313" key="1">
    <source>
        <dbReference type="EMBL" id="KAG5604641.1"/>
    </source>
</evidence>
<dbReference type="Proteomes" id="UP000824120">
    <property type="component" value="Chromosome 5"/>
</dbReference>
<dbReference type="OrthoDB" id="1302412at2759"/>
<name>A0A9J5YVP5_SOLCO</name>
<comment type="caution">
    <text evidence="1">The sequence shown here is derived from an EMBL/GenBank/DDBJ whole genome shotgun (WGS) entry which is preliminary data.</text>
</comment>
<evidence type="ECO:0000313" key="2">
    <source>
        <dbReference type="Proteomes" id="UP000824120"/>
    </source>
</evidence>
<organism evidence="1 2">
    <name type="scientific">Solanum commersonii</name>
    <name type="common">Commerson's wild potato</name>
    <name type="synonym">Commerson's nightshade</name>
    <dbReference type="NCBI Taxonomy" id="4109"/>
    <lineage>
        <taxon>Eukaryota</taxon>
        <taxon>Viridiplantae</taxon>
        <taxon>Streptophyta</taxon>
        <taxon>Embryophyta</taxon>
        <taxon>Tracheophyta</taxon>
        <taxon>Spermatophyta</taxon>
        <taxon>Magnoliopsida</taxon>
        <taxon>eudicotyledons</taxon>
        <taxon>Gunneridae</taxon>
        <taxon>Pentapetalae</taxon>
        <taxon>asterids</taxon>
        <taxon>lamiids</taxon>
        <taxon>Solanales</taxon>
        <taxon>Solanaceae</taxon>
        <taxon>Solanoideae</taxon>
        <taxon>Solaneae</taxon>
        <taxon>Solanum</taxon>
    </lineage>
</organism>
<gene>
    <name evidence="1" type="ORF">H5410_026133</name>
</gene>
<sequence>MPVETVVLFSILSFLKEVDKIFRNYIWGSNEEKRKVPFAGLNVKGCNNWNIVASIDKLLWQLSEKMGKMGPCFCPFKKKTTTLGFQI</sequence>
<accession>A0A9J5YVP5</accession>
<dbReference type="AlphaFoldDB" id="A0A9J5YVP5"/>
<keyword evidence="2" id="KW-1185">Reference proteome</keyword>